<keyword evidence="1" id="KW-0472">Membrane</keyword>
<evidence type="ECO:0000313" key="2">
    <source>
        <dbReference type="EMBL" id="KAJ0392493.1"/>
    </source>
</evidence>
<proteinExistence type="predicted"/>
<feature type="transmembrane region" description="Helical" evidence="1">
    <location>
        <begin position="66"/>
        <end position="85"/>
    </location>
</feature>
<organism evidence="2 3">
    <name type="scientific">Pythium insidiosum</name>
    <name type="common">Pythiosis disease agent</name>
    <dbReference type="NCBI Taxonomy" id="114742"/>
    <lineage>
        <taxon>Eukaryota</taxon>
        <taxon>Sar</taxon>
        <taxon>Stramenopiles</taxon>
        <taxon>Oomycota</taxon>
        <taxon>Peronosporomycetes</taxon>
        <taxon>Pythiales</taxon>
        <taxon>Pythiaceae</taxon>
        <taxon>Pythium</taxon>
    </lineage>
</organism>
<reference evidence="2" key="1">
    <citation type="submission" date="2021-12" db="EMBL/GenBank/DDBJ databases">
        <title>Prjna785345.</title>
        <authorList>
            <person name="Rujirawat T."/>
            <person name="Krajaejun T."/>
        </authorList>
    </citation>
    <scope>NUCLEOTIDE SEQUENCE</scope>
    <source>
        <strain evidence="2">Pi057C3</strain>
    </source>
</reference>
<dbReference type="Proteomes" id="UP001209570">
    <property type="component" value="Unassembled WGS sequence"/>
</dbReference>
<evidence type="ECO:0000256" key="1">
    <source>
        <dbReference type="SAM" id="Phobius"/>
    </source>
</evidence>
<evidence type="ECO:0000313" key="3">
    <source>
        <dbReference type="Proteomes" id="UP001209570"/>
    </source>
</evidence>
<gene>
    <name evidence="2" type="ORF">P43SY_003514</name>
</gene>
<keyword evidence="3" id="KW-1185">Reference proteome</keyword>
<name>A0AAD5Q5U2_PYTIN</name>
<accession>A0AAD5Q5U2</accession>
<keyword evidence="1" id="KW-0812">Transmembrane</keyword>
<sequence>MPLATPAAKPAEAASTAAVATVALELELLGPLEELICRCQRRWGRGFYDERSQALTSSSSTTSSTLATATVFAAGVASGVALYAARERRARKQAVSSKKLLDPKSASSMREPAAELVDLIVRYHEKLHTRQLDDPSKTYAIFLIHSVVDGVHILRLAVGGLEIDEWNIDNAVQVLSESLTHVISLTPKWEQAYQAFLDTTTA</sequence>
<protein>
    <submittedName>
        <fullName evidence="2">Uncharacterized protein</fullName>
    </submittedName>
</protein>
<dbReference type="EMBL" id="JAKCXM010000626">
    <property type="protein sequence ID" value="KAJ0392493.1"/>
    <property type="molecule type" value="Genomic_DNA"/>
</dbReference>
<keyword evidence="1" id="KW-1133">Transmembrane helix</keyword>
<dbReference type="AlphaFoldDB" id="A0AAD5Q5U2"/>
<comment type="caution">
    <text evidence="2">The sequence shown here is derived from an EMBL/GenBank/DDBJ whole genome shotgun (WGS) entry which is preliminary data.</text>
</comment>